<feature type="compositionally biased region" description="Pro residues" evidence="1">
    <location>
        <begin position="54"/>
        <end position="63"/>
    </location>
</feature>
<dbReference type="InterPro" id="IPR029057">
    <property type="entry name" value="PRTase-like"/>
</dbReference>
<reference evidence="3 4" key="1">
    <citation type="journal article" date="2013" name="Genome Announc.">
        <title>Complete genome sequence of Myxococcus stipitatus strain DSM 14675, a fruiting myxobacterium.</title>
        <authorList>
            <person name="Huntley S."/>
            <person name="Kneip S."/>
            <person name="Treuner-Lange A."/>
            <person name="Sogaard-Andersen L."/>
        </authorList>
    </citation>
    <scope>NUCLEOTIDE SEQUENCE [LARGE SCALE GENOMIC DNA]</scope>
    <source>
        <strain evidence="4">DSM 14675 / JCM 12634 / Mx s8</strain>
    </source>
</reference>
<gene>
    <name evidence="3" type="ordered locus">MYSTI_03704</name>
</gene>
<feature type="domain" description="Phosphoribosyltransferase" evidence="2">
    <location>
        <begin position="181"/>
        <end position="289"/>
    </location>
</feature>
<evidence type="ECO:0000256" key="1">
    <source>
        <dbReference type="SAM" id="MobiDB-lite"/>
    </source>
</evidence>
<dbReference type="GO" id="GO:0016740">
    <property type="term" value="F:transferase activity"/>
    <property type="evidence" value="ECO:0007669"/>
    <property type="project" value="UniProtKB-KW"/>
</dbReference>
<dbReference type="STRING" id="1278073.MYSTI_03704"/>
<keyword evidence="4" id="KW-1185">Reference proteome</keyword>
<keyword evidence="3" id="KW-0808">Transferase</keyword>
<dbReference type="Pfam" id="PF00156">
    <property type="entry name" value="Pribosyltran"/>
    <property type="match status" value="1"/>
</dbReference>
<dbReference type="AlphaFoldDB" id="L7UAY7"/>
<organism evidence="3 4">
    <name type="scientific">Myxococcus stipitatus (strain DSM 14675 / JCM 12634 / Mx s8)</name>
    <dbReference type="NCBI Taxonomy" id="1278073"/>
    <lineage>
        <taxon>Bacteria</taxon>
        <taxon>Pseudomonadati</taxon>
        <taxon>Myxococcota</taxon>
        <taxon>Myxococcia</taxon>
        <taxon>Myxococcales</taxon>
        <taxon>Cystobacterineae</taxon>
        <taxon>Myxococcaceae</taxon>
        <taxon>Myxococcus</taxon>
    </lineage>
</organism>
<dbReference type="HOGENOM" id="CLU_838944_0_0_7"/>
<dbReference type="EMBL" id="CP004025">
    <property type="protein sequence ID" value="AGC45010.1"/>
    <property type="molecule type" value="Genomic_DNA"/>
</dbReference>
<dbReference type="KEGG" id="msd:MYSTI_03704"/>
<dbReference type="eggNOG" id="COG1926">
    <property type="taxonomic scope" value="Bacteria"/>
</dbReference>
<dbReference type="PATRIC" id="fig|1278073.3.peg.3767"/>
<evidence type="ECO:0000259" key="2">
    <source>
        <dbReference type="Pfam" id="PF00156"/>
    </source>
</evidence>
<accession>L7UAY7</accession>
<name>L7UAY7_MYXSD</name>
<dbReference type="Proteomes" id="UP000011131">
    <property type="component" value="Chromosome"/>
</dbReference>
<proteinExistence type="predicted"/>
<dbReference type="Gene3D" id="3.30.1310.20">
    <property type="entry name" value="PRTase-like"/>
    <property type="match status" value="1"/>
</dbReference>
<dbReference type="RefSeq" id="WP_015349270.1">
    <property type="nucleotide sequence ID" value="NC_020126.1"/>
</dbReference>
<evidence type="ECO:0000313" key="3">
    <source>
        <dbReference type="EMBL" id="AGC45010.1"/>
    </source>
</evidence>
<dbReference type="Gene3D" id="3.40.50.2020">
    <property type="match status" value="1"/>
</dbReference>
<protein>
    <submittedName>
        <fullName evidence="3">Phosphoribosyl transferase domain-containing protein</fullName>
    </submittedName>
</protein>
<feature type="compositionally biased region" description="Pro residues" evidence="1">
    <location>
        <begin position="1"/>
        <end position="24"/>
    </location>
</feature>
<dbReference type="CDD" id="cd06223">
    <property type="entry name" value="PRTases_typeI"/>
    <property type="match status" value="1"/>
</dbReference>
<sequence length="331" mass="35982">MPTQQPPIPGLPSPPPPGPKPSPNVPVQEPDPRQPLQEPPNPVTPSERPHRRPPPLVEPPPPVGRATTEARSSSPGMRARPHPASATASMSTFEQEEVAPRAHGQEAPMQGPEFQDRFMAGRVLARQLAHHAHQPETRVLALPRGGVPVGYEVARALDAPLDVFIVRKLGAPGHEELAMGAIATGGIQVLNPEVLRELDISREQVDAVARREALELMRRESSYRSGRPPLDVQGREVILVDDGLATGSTMRAAVAALREQQPAHIIVAVPVAPAETCEEVEALADEVVCARTPEPFYAVGLWYRNFEQTSDTEVRELLERRAREQASVHVA</sequence>
<dbReference type="SUPFAM" id="SSF53271">
    <property type="entry name" value="PRTase-like"/>
    <property type="match status" value="1"/>
</dbReference>
<dbReference type="InterPro" id="IPR000836">
    <property type="entry name" value="PRTase_dom"/>
</dbReference>
<feature type="region of interest" description="Disordered" evidence="1">
    <location>
        <begin position="1"/>
        <end position="109"/>
    </location>
</feature>
<evidence type="ECO:0000313" key="4">
    <source>
        <dbReference type="Proteomes" id="UP000011131"/>
    </source>
</evidence>